<proteinExistence type="predicted"/>
<dbReference type="EMBL" id="JAEPQZ010000007">
    <property type="protein sequence ID" value="KAG2178813.1"/>
    <property type="molecule type" value="Genomic_DNA"/>
</dbReference>
<protein>
    <submittedName>
        <fullName evidence="1">Uncharacterized protein</fullName>
    </submittedName>
</protein>
<sequence length="80" mass="9001">MRSKVVPLELVSNQNPQTSRSYRLLGGEKPHQISEPGKDGSDLQLLAWPFEVDQKIYYWKAVLACQHIGPLDKIAAVIVE</sequence>
<name>A0A8H7PS01_MORIS</name>
<gene>
    <name evidence="1" type="ORF">INT43_001659</name>
</gene>
<comment type="caution">
    <text evidence="1">The sequence shown here is derived from an EMBL/GenBank/DDBJ whole genome shotgun (WGS) entry which is preliminary data.</text>
</comment>
<evidence type="ECO:0000313" key="2">
    <source>
        <dbReference type="Proteomes" id="UP000654370"/>
    </source>
</evidence>
<evidence type="ECO:0000313" key="1">
    <source>
        <dbReference type="EMBL" id="KAG2178813.1"/>
    </source>
</evidence>
<accession>A0A8H7PS01</accession>
<dbReference type="AlphaFoldDB" id="A0A8H7PS01"/>
<reference evidence="1" key="1">
    <citation type="submission" date="2020-12" db="EMBL/GenBank/DDBJ databases">
        <title>Metabolic potential, ecology and presence of endohyphal bacteria is reflected in genomic diversity of Mucoromycotina.</title>
        <authorList>
            <person name="Muszewska A."/>
            <person name="Okrasinska A."/>
            <person name="Steczkiewicz K."/>
            <person name="Drgas O."/>
            <person name="Orlowska M."/>
            <person name="Perlinska-Lenart U."/>
            <person name="Aleksandrzak-Piekarczyk T."/>
            <person name="Szatraj K."/>
            <person name="Zielenkiewicz U."/>
            <person name="Pilsyk S."/>
            <person name="Malc E."/>
            <person name="Mieczkowski P."/>
            <person name="Kruszewska J.S."/>
            <person name="Biernat P."/>
            <person name="Pawlowska J."/>
        </authorList>
    </citation>
    <scope>NUCLEOTIDE SEQUENCE</scope>
    <source>
        <strain evidence="1">WA0000067209</strain>
    </source>
</reference>
<dbReference type="Proteomes" id="UP000654370">
    <property type="component" value="Unassembled WGS sequence"/>
</dbReference>
<organism evidence="1 2">
    <name type="scientific">Mortierella isabellina</name>
    <name type="common">Filamentous fungus</name>
    <name type="synonym">Umbelopsis isabellina</name>
    <dbReference type="NCBI Taxonomy" id="91625"/>
    <lineage>
        <taxon>Eukaryota</taxon>
        <taxon>Fungi</taxon>
        <taxon>Fungi incertae sedis</taxon>
        <taxon>Mucoromycota</taxon>
        <taxon>Mucoromycotina</taxon>
        <taxon>Umbelopsidomycetes</taxon>
        <taxon>Umbelopsidales</taxon>
        <taxon>Umbelopsidaceae</taxon>
        <taxon>Umbelopsis</taxon>
    </lineage>
</organism>
<keyword evidence="2" id="KW-1185">Reference proteome</keyword>